<organism evidence="2 3">
    <name type="scientific">Paralabilibaculum antarcticum</name>
    <dbReference type="NCBI Taxonomy" id="2912572"/>
    <lineage>
        <taxon>Bacteria</taxon>
        <taxon>Pseudomonadati</taxon>
        <taxon>Bacteroidota</taxon>
        <taxon>Bacteroidia</taxon>
        <taxon>Marinilabiliales</taxon>
        <taxon>Marinifilaceae</taxon>
        <taxon>Paralabilibaculum</taxon>
    </lineage>
</organism>
<reference evidence="2 3" key="1">
    <citation type="submission" date="2022-01" db="EMBL/GenBank/DDBJ databases">
        <title>Labilibaculum sp. nov, a marine bacterium isolated from Antarctica.</title>
        <authorList>
            <person name="Dai W."/>
        </authorList>
    </citation>
    <scope>NUCLEOTIDE SEQUENCE [LARGE SCALE GENOMIC DNA]</scope>
    <source>
        <strain evidence="2 3">DW002</strain>
    </source>
</reference>
<evidence type="ECO:0008006" key="4">
    <source>
        <dbReference type="Google" id="ProtNLM"/>
    </source>
</evidence>
<dbReference type="EMBL" id="JAKJSC010000002">
    <property type="protein sequence ID" value="MDE5419080.1"/>
    <property type="molecule type" value="Genomic_DNA"/>
</dbReference>
<protein>
    <recommendedName>
        <fullName evidence="4">Right handed beta helix domain-containing protein</fullName>
    </recommendedName>
</protein>
<evidence type="ECO:0000313" key="2">
    <source>
        <dbReference type="EMBL" id="MDE5419080.1"/>
    </source>
</evidence>
<comment type="caution">
    <text evidence="2">The sequence shown here is derived from an EMBL/GenBank/DDBJ whole genome shotgun (WGS) entry which is preliminary data.</text>
</comment>
<keyword evidence="1" id="KW-0732">Signal</keyword>
<gene>
    <name evidence="2" type="ORF">L3049_13825</name>
</gene>
<dbReference type="SUPFAM" id="SSF51126">
    <property type="entry name" value="Pectin lyase-like"/>
    <property type="match status" value="1"/>
</dbReference>
<feature type="signal peptide" evidence="1">
    <location>
        <begin position="1"/>
        <end position="29"/>
    </location>
</feature>
<sequence length="472" mass="51576">MRVKSRNITSFLRNIALLCLALSTFQVAAFERVNSLVELLPYLDDDNASVVMAPGTYSITSDDIAKGTFGTTDFEDRAKILLQFSGNNSTYDFTGVTLTIETGVFNCFGNYRVHELVVTGSNNVLKNLTMVDLGSEHDKPNKGALGVCMDGRDNRVEGFHLTVKGSYPYGYGDAFGKGKRNVIRHYKHSAFLVRGLRNHAKNCKIIHRSYGHAIFMQAASYPTIEACVVEGKMRKTDDILAETSGPAFDVGFMTIWGYKLPAGYMLSLGEAGIRAYDGGKTIIDGKIFQRGTDNPTILNCTIKHMRTGVTLAHATGEKYVKGCVAIGCENGYSLGSGEVVDCKADCAYGPVYASTYERDKNYNAEITIIPAIDPYYNGSGSVAYIGGRGHKITLRGTDEVIKQSLSIKVGGDKGNIRLMHGNFPNQNNFKVSDFELINDTNYPVKLSPTSSRVTVRSVGTVRDNGTDNHVIK</sequence>
<name>A0ABT5VUI0_9BACT</name>
<proteinExistence type="predicted"/>
<dbReference type="InterPro" id="IPR011050">
    <property type="entry name" value="Pectin_lyase_fold/virulence"/>
</dbReference>
<accession>A0ABT5VUI0</accession>
<evidence type="ECO:0000256" key="1">
    <source>
        <dbReference type="SAM" id="SignalP"/>
    </source>
</evidence>
<dbReference type="RefSeq" id="WP_275110409.1">
    <property type="nucleotide sequence ID" value="NZ_JAKJSC010000002.1"/>
</dbReference>
<evidence type="ECO:0000313" key="3">
    <source>
        <dbReference type="Proteomes" id="UP001528920"/>
    </source>
</evidence>
<keyword evidence="3" id="KW-1185">Reference proteome</keyword>
<dbReference type="Proteomes" id="UP001528920">
    <property type="component" value="Unassembled WGS sequence"/>
</dbReference>
<feature type="chain" id="PRO_5045289233" description="Right handed beta helix domain-containing protein" evidence="1">
    <location>
        <begin position="30"/>
        <end position="472"/>
    </location>
</feature>